<feature type="compositionally biased region" description="Gly residues" evidence="10">
    <location>
        <begin position="50"/>
        <end position="76"/>
    </location>
</feature>
<feature type="region of interest" description="Disordered" evidence="10">
    <location>
        <begin position="322"/>
        <end position="345"/>
    </location>
</feature>
<evidence type="ECO:0000256" key="7">
    <source>
        <dbReference type="ARBA" id="ARBA00022946"/>
    </source>
</evidence>
<evidence type="ECO:0000256" key="11">
    <source>
        <dbReference type="SAM" id="Phobius"/>
    </source>
</evidence>
<dbReference type="GO" id="GO:0016020">
    <property type="term" value="C:membrane"/>
    <property type="evidence" value="ECO:0007669"/>
    <property type="project" value="UniProtKB-SubCell"/>
</dbReference>
<dbReference type="PANTHER" id="PTHR31620">
    <property type="entry name" value="PROTEIN RETICULATA-RELATED 2, CHLOROPLASTIC-RELATED"/>
    <property type="match status" value="1"/>
</dbReference>
<dbReference type="Pfam" id="PF11891">
    <property type="entry name" value="RETICULATA-like"/>
    <property type="match status" value="1"/>
</dbReference>
<dbReference type="GO" id="GO:0009507">
    <property type="term" value="C:chloroplast"/>
    <property type="evidence" value="ECO:0007669"/>
    <property type="project" value="UniProtKB-SubCell"/>
</dbReference>
<keyword evidence="8 11" id="KW-1133">Transmembrane helix</keyword>
<feature type="region of interest" description="Disordered" evidence="10">
    <location>
        <begin position="42"/>
        <end position="89"/>
    </location>
</feature>
<keyword evidence="7" id="KW-0809">Transit peptide</keyword>
<evidence type="ECO:0000256" key="2">
    <source>
        <dbReference type="ARBA" id="ARBA00004229"/>
    </source>
</evidence>
<reference evidence="12" key="1">
    <citation type="submission" date="2021-01" db="EMBL/GenBank/DDBJ databases">
        <authorList>
            <person name="Corre E."/>
            <person name="Pelletier E."/>
            <person name="Niang G."/>
            <person name="Scheremetjew M."/>
            <person name="Finn R."/>
            <person name="Kale V."/>
            <person name="Holt S."/>
            <person name="Cochrane G."/>
            <person name="Meng A."/>
            <person name="Brown T."/>
            <person name="Cohen L."/>
        </authorList>
    </citation>
    <scope>NUCLEOTIDE SEQUENCE</scope>
    <source>
        <strain evidence="12">SAG 11-49</strain>
    </source>
</reference>
<keyword evidence="5" id="KW-0934">Plastid</keyword>
<gene>
    <name evidence="12" type="ORF">CLEI1391_LOCUS17526</name>
</gene>
<sequence>MNSGNLGLRAGPARQLGLPSLRSAAVPRINAGRAASKAIGRKFDGLTPAAGGGSTGGGSNKGYGGGGGGNGDSGSGKGDDNNQPKKSGLLTGWEQRVAYDPEFPIKVMLEQIIGVGASVVGDMSSRPNWGLNELDFVFSTLVVGSIMNFSIMYLLAPTAGGAAAGAAGGSFIARALSDQTLKSWGAPGGNMFEPGAYSAGKRLLNFGYKGAVFSCIGFIAGIAGTSVSNGLLLLRKQLDPNFKLVNEQPNVVFNAATWALHMGLSSNARYQTLGALDTAIVKVMPIPAFRVYQALIRAGNNVVGGISFVTLARIMGVQKAAAPAPAPAPAAPAAAPAKGDKKKDK</sequence>
<organism evidence="12">
    <name type="scientific">Chlamydomonas leiostraca</name>
    <dbReference type="NCBI Taxonomy" id="1034604"/>
    <lineage>
        <taxon>Eukaryota</taxon>
        <taxon>Viridiplantae</taxon>
        <taxon>Chlorophyta</taxon>
        <taxon>core chlorophytes</taxon>
        <taxon>Chlorophyceae</taxon>
        <taxon>CS clade</taxon>
        <taxon>Chlamydomonadales</taxon>
        <taxon>Chlamydomonadaceae</taxon>
        <taxon>Chlamydomonas</taxon>
    </lineage>
</organism>
<accession>A0A7S0S1J2</accession>
<evidence type="ECO:0000256" key="8">
    <source>
        <dbReference type="ARBA" id="ARBA00022989"/>
    </source>
</evidence>
<dbReference type="PANTHER" id="PTHR31620:SF15">
    <property type="entry name" value="PROTEIN RETICULATA-RELATED 2, CHLOROPLASTIC-RELATED"/>
    <property type="match status" value="1"/>
</dbReference>
<evidence type="ECO:0000256" key="9">
    <source>
        <dbReference type="ARBA" id="ARBA00023136"/>
    </source>
</evidence>
<evidence type="ECO:0000256" key="4">
    <source>
        <dbReference type="ARBA" id="ARBA00022528"/>
    </source>
</evidence>
<keyword evidence="4" id="KW-0150">Chloroplast</keyword>
<dbReference type="EMBL" id="HBFB01031290">
    <property type="protein sequence ID" value="CAD8693343.1"/>
    <property type="molecule type" value="Transcribed_RNA"/>
</dbReference>
<dbReference type="AlphaFoldDB" id="A0A7S0S1J2"/>
<feature type="region of interest" description="Disordered" evidence="10">
    <location>
        <begin position="1"/>
        <end position="24"/>
    </location>
</feature>
<proteinExistence type="inferred from homology"/>
<comment type="similarity">
    <text evidence="3">Belongs to the RETICULATA family.</text>
</comment>
<evidence type="ECO:0000256" key="3">
    <source>
        <dbReference type="ARBA" id="ARBA00010793"/>
    </source>
</evidence>
<evidence type="ECO:0000256" key="1">
    <source>
        <dbReference type="ARBA" id="ARBA00004141"/>
    </source>
</evidence>
<evidence type="ECO:0000256" key="10">
    <source>
        <dbReference type="SAM" id="MobiDB-lite"/>
    </source>
</evidence>
<feature type="transmembrane region" description="Helical" evidence="11">
    <location>
        <begin position="211"/>
        <end position="234"/>
    </location>
</feature>
<dbReference type="InterPro" id="IPR021825">
    <property type="entry name" value="RETICULATA-related"/>
</dbReference>
<evidence type="ECO:0000256" key="5">
    <source>
        <dbReference type="ARBA" id="ARBA00022640"/>
    </source>
</evidence>
<evidence type="ECO:0000256" key="6">
    <source>
        <dbReference type="ARBA" id="ARBA00022692"/>
    </source>
</evidence>
<keyword evidence="6 11" id="KW-0812">Transmembrane</keyword>
<name>A0A7S0S1J2_9CHLO</name>
<protein>
    <submittedName>
        <fullName evidence="12">Uncharacterized protein</fullName>
    </submittedName>
</protein>
<evidence type="ECO:0000313" key="12">
    <source>
        <dbReference type="EMBL" id="CAD8693343.1"/>
    </source>
</evidence>
<keyword evidence="9 11" id="KW-0472">Membrane</keyword>
<comment type="subcellular location">
    <subcellularLocation>
        <location evidence="1">Membrane</location>
        <topology evidence="1">Multi-pass membrane protein</topology>
    </subcellularLocation>
    <subcellularLocation>
        <location evidence="2">Plastid</location>
        <location evidence="2">Chloroplast</location>
    </subcellularLocation>
</comment>